<sequence length="268" mass="29730">SEESEGETGLGNVNRLIVRPAGQSGKAKRGHLCFDAAFECGNLGRADHVSDIEYDLYVRPDTCRPRSRVRIPRRLIFYHKSILHRGHKILSIAFAFDREEDIYSFTASAPYSYSRLQKHLTMWEKRADAFATRESIAQSTVIPMLNPDGVFLGNQRSDLLGADLNRSWDNATKLAHPGLIAVNGLIEKLTTEGKGIKLDFIIDIHADISHEGVFVRGNSYDDVGSARRALPVGAVDAYTLLASLGGRRLTARGPYIHYTEDACILSTK</sequence>
<dbReference type="AlphaFoldDB" id="A0A0L7KSF3"/>
<keyword evidence="3" id="KW-1185">Reference proteome</keyword>
<dbReference type="InterPro" id="IPR050821">
    <property type="entry name" value="Cytosolic_carboxypeptidase"/>
</dbReference>
<evidence type="ECO:0000313" key="2">
    <source>
        <dbReference type="EMBL" id="KOB66177.1"/>
    </source>
</evidence>
<dbReference type="PANTHER" id="PTHR12756">
    <property type="entry name" value="CYTOSOLIC CARBOXYPEPTIDASE"/>
    <property type="match status" value="1"/>
</dbReference>
<proteinExistence type="predicted"/>
<dbReference type="STRING" id="104452.A0A0L7KSF3"/>
<dbReference type="Gene3D" id="2.60.40.3120">
    <property type="match status" value="1"/>
</dbReference>
<evidence type="ECO:0000313" key="3">
    <source>
        <dbReference type="Proteomes" id="UP000037510"/>
    </source>
</evidence>
<dbReference type="Proteomes" id="UP000037510">
    <property type="component" value="Unassembled WGS sequence"/>
</dbReference>
<protein>
    <submittedName>
        <fullName evidence="2">Cytosolic carboxypeptidase 6</fullName>
    </submittedName>
</protein>
<keyword evidence="2" id="KW-0121">Carboxypeptidase</keyword>
<gene>
    <name evidence="2" type="ORF">OBRU01_21464</name>
</gene>
<organism evidence="2 3">
    <name type="scientific">Operophtera brumata</name>
    <name type="common">Winter moth</name>
    <name type="synonym">Phalaena brumata</name>
    <dbReference type="NCBI Taxonomy" id="104452"/>
    <lineage>
        <taxon>Eukaryota</taxon>
        <taxon>Metazoa</taxon>
        <taxon>Ecdysozoa</taxon>
        <taxon>Arthropoda</taxon>
        <taxon>Hexapoda</taxon>
        <taxon>Insecta</taxon>
        <taxon>Pterygota</taxon>
        <taxon>Neoptera</taxon>
        <taxon>Endopterygota</taxon>
        <taxon>Lepidoptera</taxon>
        <taxon>Glossata</taxon>
        <taxon>Ditrysia</taxon>
        <taxon>Geometroidea</taxon>
        <taxon>Geometridae</taxon>
        <taxon>Larentiinae</taxon>
        <taxon>Operophtera</taxon>
    </lineage>
</organism>
<feature type="non-terminal residue" evidence="2">
    <location>
        <position position="268"/>
    </location>
</feature>
<comment type="caution">
    <text evidence="2">The sequence shown here is derived from an EMBL/GenBank/DDBJ whole genome shotgun (WGS) entry which is preliminary data.</text>
</comment>
<dbReference type="Gene3D" id="3.40.630.10">
    <property type="entry name" value="Zn peptidases"/>
    <property type="match status" value="1"/>
</dbReference>
<keyword evidence="2" id="KW-0378">Hydrolase</keyword>
<dbReference type="GO" id="GO:0004180">
    <property type="term" value="F:carboxypeptidase activity"/>
    <property type="evidence" value="ECO:0007669"/>
    <property type="project" value="UniProtKB-KW"/>
</dbReference>
<reference evidence="2 3" key="1">
    <citation type="journal article" date="2015" name="Genome Biol. Evol.">
        <title>The genome of winter moth (Operophtera brumata) provides a genomic perspective on sexual dimorphism and phenology.</title>
        <authorList>
            <person name="Derks M.F."/>
            <person name="Smit S."/>
            <person name="Salis L."/>
            <person name="Schijlen E."/>
            <person name="Bossers A."/>
            <person name="Mateman C."/>
            <person name="Pijl A.S."/>
            <person name="de Ridder D."/>
            <person name="Groenen M.A."/>
            <person name="Visser M.E."/>
            <person name="Megens H.J."/>
        </authorList>
    </citation>
    <scope>NUCLEOTIDE SEQUENCE [LARGE SCALE GENOMIC DNA]</scope>
    <source>
        <strain evidence="2">WM2013NL</strain>
        <tissue evidence="2">Head and thorax</tissue>
    </source>
</reference>
<comment type="cofactor">
    <cofactor evidence="1">
        <name>Zn(2+)</name>
        <dbReference type="ChEBI" id="CHEBI:29105"/>
    </cofactor>
</comment>
<evidence type="ECO:0000256" key="1">
    <source>
        <dbReference type="ARBA" id="ARBA00001947"/>
    </source>
</evidence>
<dbReference type="PANTHER" id="PTHR12756:SF9">
    <property type="entry name" value="CYTOSOLIC CARBOXYPEPTIDASE 6"/>
    <property type="match status" value="1"/>
</dbReference>
<dbReference type="SUPFAM" id="SSF53187">
    <property type="entry name" value="Zn-dependent exopeptidases"/>
    <property type="match status" value="1"/>
</dbReference>
<name>A0A0L7KSF3_OPEBR</name>
<feature type="non-terminal residue" evidence="2">
    <location>
        <position position="1"/>
    </location>
</feature>
<keyword evidence="2" id="KW-0645">Protease</keyword>
<dbReference type="EMBL" id="JTDY01006240">
    <property type="protein sequence ID" value="KOB66177.1"/>
    <property type="molecule type" value="Genomic_DNA"/>
</dbReference>
<accession>A0A0L7KSF3</accession>